<name>A0ABN2J7D3_9ACTN</name>
<sequence>MRKLMVGFISLALAVGLVAVGPNGAAAAQLRPADTYTRVWTGVSAVKIANVGYYLTINMWQDNQNGWFHGQVTGFPAGWVGLYDRNYNLIAGTGASKNVQWTPDASGGGTPQNTLEICGQATPPSDNGVSGQEVCSGVGTWT</sequence>
<accession>A0ABN2J7D3</accession>
<keyword evidence="4" id="KW-1185">Reference proteome</keyword>
<evidence type="ECO:0000313" key="4">
    <source>
        <dbReference type="Proteomes" id="UP001500618"/>
    </source>
</evidence>
<proteinExistence type="predicted"/>
<feature type="chain" id="PRO_5046962687" evidence="2">
    <location>
        <begin position="28"/>
        <end position="142"/>
    </location>
</feature>
<evidence type="ECO:0000256" key="1">
    <source>
        <dbReference type="SAM" id="MobiDB-lite"/>
    </source>
</evidence>
<reference evidence="3 4" key="1">
    <citation type="journal article" date="2019" name="Int. J. Syst. Evol. Microbiol.">
        <title>The Global Catalogue of Microorganisms (GCM) 10K type strain sequencing project: providing services to taxonomists for standard genome sequencing and annotation.</title>
        <authorList>
            <consortium name="The Broad Institute Genomics Platform"/>
            <consortium name="The Broad Institute Genome Sequencing Center for Infectious Disease"/>
            <person name="Wu L."/>
            <person name="Ma J."/>
        </authorList>
    </citation>
    <scope>NUCLEOTIDE SEQUENCE [LARGE SCALE GENOMIC DNA]</scope>
    <source>
        <strain evidence="3 4">JCM 14718</strain>
    </source>
</reference>
<dbReference type="EMBL" id="BAAANY010000043">
    <property type="protein sequence ID" value="GAA1719470.1"/>
    <property type="molecule type" value="Genomic_DNA"/>
</dbReference>
<dbReference type="RefSeq" id="WP_163570131.1">
    <property type="nucleotide sequence ID" value="NZ_BAAANY010000043.1"/>
</dbReference>
<dbReference type="Proteomes" id="UP001500618">
    <property type="component" value="Unassembled WGS sequence"/>
</dbReference>
<keyword evidence="2" id="KW-0732">Signal</keyword>
<feature type="signal peptide" evidence="2">
    <location>
        <begin position="1"/>
        <end position="27"/>
    </location>
</feature>
<evidence type="ECO:0000256" key="2">
    <source>
        <dbReference type="SAM" id="SignalP"/>
    </source>
</evidence>
<gene>
    <name evidence="3" type="ORF">GCM10009765_79790</name>
</gene>
<organism evidence="3 4">
    <name type="scientific">Fodinicola feengrottensis</name>
    <dbReference type="NCBI Taxonomy" id="435914"/>
    <lineage>
        <taxon>Bacteria</taxon>
        <taxon>Bacillati</taxon>
        <taxon>Actinomycetota</taxon>
        <taxon>Actinomycetes</taxon>
        <taxon>Mycobacteriales</taxon>
        <taxon>Fodinicola</taxon>
    </lineage>
</organism>
<evidence type="ECO:0000313" key="3">
    <source>
        <dbReference type="EMBL" id="GAA1719470.1"/>
    </source>
</evidence>
<feature type="region of interest" description="Disordered" evidence="1">
    <location>
        <begin position="120"/>
        <end position="142"/>
    </location>
</feature>
<protein>
    <submittedName>
        <fullName evidence="3">Uncharacterized protein</fullName>
    </submittedName>
</protein>
<comment type="caution">
    <text evidence="3">The sequence shown here is derived from an EMBL/GenBank/DDBJ whole genome shotgun (WGS) entry which is preliminary data.</text>
</comment>